<dbReference type="SUPFAM" id="SSF54427">
    <property type="entry name" value="NTF2-like"/>
    <property type="match status" value="1"/>
</dbReference>
<sequence length="210" mass="23280">MRKSFFPAGTSLKHENTVVHVETNSTATPSQNVPLMTTATTCNTYYPQANSELSTPTTPGVTLGRKLEILKATETIVEALYSGNSDVYMKLCDPGITSFQEESYGNLVEGLDFHKFCFDNVHHSGKASKHHAVRCRVLNPCIHLMGDDHACIAYSCLVQYLDNSGVPSTCQSQETRLWQKRDGKWLCIHTHRSGTPFSTVLAKIRNPACQ</sequence>
<reference evidence="3" key="1">
    <citation type="submission" date="2022-11" db="UniProtKB">
        <authorList>
            <consortium name="WormBaseParasite"/>
        </authorList>
    </citation>
    <scope>IDENTIFICATION</scope>
</reference>
<dbReference type="WBParaSite" id="nRc.2.0.1.t03783-RA">
    <property type="protein sequence ID" value="nRc.2.0.1.t03783-RA"/>
    <property type="gene ID" value="nRc.2.0.1.g03783"/>
</dbReference>
<evidence type="ECO:0000313" key="3">
    <source>
        <dbReference type="WBParaSite" id="nRc.2.0.1.t03783-RA"/>
    </source>
</evidence>
<name>A0A915HPA5_ROMCU</name>
<dbReference type="AlphaFoldDB" id="A0A915HPA5"/>
<protein>
    <submittedName>
        <fullName evidence="3">Calcium/calmodulin-dependent protein kinase II association-domain domain-containing protein</fullName>
    </submittedName>
</protein>
<accession>A0A915HPA5</accession>
<evidence type="ECO:0000259" key="1">
    <source>
        <dbReference type="Pfam" id="PF08332"/>
    </source>
</evidence>
<dbReference type="GO" id="GO:0004683">
    <property type="term" value="F:calcium/calmodulin-dependent protein kinase activity"/>
    <property type="evidence" value="ECO:0007669"/>
    <property type="project" value="InterPro"/>
</dbReference>
<dbReference type="GO" id="GO:0005516">
    <property type="term" value="F:calmodulin binding"/>
    <property type="evidence" value="ECO:0007669"/>
    <property type="project" value="InterPro"/>
</dbReference>
<proteinExistence type="predicted"/>
<dbReference type="Gene3D" id="3.10.450.50">
    <property type="match status" value="1"/>
</dbReference>
<feature type="domain" description="Calcium/calmodulin-dependent protein kinase II association-domain" evidence="1">
    <location>
        <begin position="66"/>
        <end position="196"/>
    </location>
</feature>
<dbReference type="Pfam" id="PF08332">
    <property type="entry name" value="CaMKII_AD"/>
    <property type="match status" value="1"/>
</dbReference>
<dbReference type="Proteomes" id="UP000887565">
    <property type="component" value="Unplaced"/>
</dbReference>
<organism evidence="2 3">
    <name type="scientific">Romanomermis culicivorax</name>
    <name type="common">Nematode worm</name>
    <dbReference type="NCBI Taxonomy" id="13658"/>
    <lineage>
        <taxon>Eukaryota</taxon>
        <taxon>Metazoa</taxon>
        <taxon>Ecdysozoa</taxon>
        <taxon>Nematoda</taxon>
        <taxon>Enoplea</taxon>
        <taxon>Dorylaimia</taxon>
        <taxon>Mermithida</taxon>
        <taxon>Mermithoidea</taxon>
        <taxon>Mermithidae</taxon>
        <taxon>Romanomermis</taxon>
    </lineage>
</organism>
<keyword evidence="2" id="KW-1185">Reference proteome</keyword>
<evidence type="ECO:0000313" key="2">
    <source>
        <dbReference type="Proteomes" id="UP000887565"/>
    </source>
</evidence>
<dbReference type="InterPro" id="IPR032710">
    <property type="entry name" value="NTF2-like_dom_sf"/>
</dbReference>
<dbReference type="InterPro" id="IPR013543">
    <property type="entry name" value="Ca/CaM-dep_prot_kinase-assoc"/>
</dbReference>